<dbReference type="EMBL" id="BKCJ010010465">
    <property type="protein sequence ID" value="GEU91697.1"/>
    <property type="molecule type" value="Genomic_DNA"/>
</dbReference>
<protein>
    <submittedName>
        <fullName evidence="1">Uncharacterized protein</fullName>
    </submittedName>
</protein>
<dbReference type="AlphaFoldDB" id="A0A6L2P1B7"/>
<organism evidence="1">
    <name type="scientific">Tanacetum cinerariifolium</name>
    <name type="common">Dalmatian daisy</name>
    <name type="synonym">Chrysanthemum cinerariifolium</name>
    <dbReference type="NCBI Taxonomy" id="118510"/>
    <lineage>
        <taxon>Eukaryota</taxon>
        <taxon>Viridiplantae</taxon>
        <taxon>Streptophyta</taxon>
        <taxon>Embryophyta</taxon>
        <taxon>Tracheophyta</taxon>
        <taxon>Spermatophyta</taxon>
        <taxon>Magnoliopsida</taxon>
        <taxon>eudicotyledons</taxon>
        <taxon>Gunneridae</taxon>
        <taxon>Pentapetalae</taxon>
        <taxon>asterids</taxon>
        <taxon>campanulids</taxon>
        <taxon>Asterales</taxon>
        <taxon>Asteraceae</taxon>
        <taxon>Asteroideae</taxon>
        <taxon>Anthemideae</taxon>
        <taxon>Anthemidinae</taxon>
        <taxon>Tanacetum</taxon>
    </lineage>
</organism>
<evidence type="ECO:0000313" key="1">
    <source>
        <dbReference type="EMBL" id="GEU91697.1"/>
    </source>
</evidence>
<gene>
    <name evidence="1" type="ORF">Tci_063675</name>
</gene>
<accession>A0A6L2P1B7</accession>
<feature type="non-terminal residue" evidence="1">
    <location>
        <position position="1"/>
    </location>
</feature>
<sequence length="41" mass="4175">AKGPGFCWGRVIQVVGNVWSDGVAGEVGERGVVESCGKKGV</sequence>
<proteinExistence type="predicted"/>
<reference evidence="1" key="1">
    <citation type="journal article" date="2019" name="Sci. Rep.">
        <title>Draft genome of Tanacetum cinerariifolium, the natural source of mosquito coil.</title>
        <authorList>
            <person name="Yamashiro T."/>
            <person name="Shiraishi A."/>
            <person name="Satake H."/>
            <person name="Nakayama K."/>
        </authorList>
    </citation>
    <scope>NUCLEOTIDE SEQUENCE</scope>
</reference>
<comment type="caution">
    <text evidence="1">The sequence shown here is derived from an EMBL/GenBank/DDBJ whole genome shotgun (WGS) entry which is preliminary data.</text>
</comment>
<name>A0A6L2P1B7_TANCI</name>